<feature type="domain" description="F-box" evidence="1">
    <location>
        <begin position="106"/>
        <end position="156"/>
    </location>
</feature>
<dbReference type="Pfam" id="PF12937">
    <property type="entry name" value="F-box-like"/>
    <property type="match status" value="1"/>
</dbReference>
<evidence type="ECO:0000313" key="2">
    <source>
        <dbReference type="EMBL" id="KAJ7198278.1"/>
    </source>
</evidence>
<reference evidence="2" key="1">
    <citation type="submission" date="2023-03" db="EMBL/GenBank/DDBJ databases">
        <title>Massive genome expansion in bonnet fungi (Mycena s.s.) driven by repeated elements and novel gene families across ecological guilds.</title>
        <authorList>
            <consortium name="Lawrence Berkeley National Laboratory"/>
            <person name="Harder C.B."/>
            <person name="Miyauchi S."/>
            <person name="Viragh M."/>
            <person name="Kuo A."/>
            <person name="Thoen E."/>
            <person name="Andreopoulos B."/>
            <person name="Lu D."/>
            <person name="Skrede I."/>
            <person name="Drula E."/>
            <person name="Henrissat B."/>
            <person name="Morin E."/>
            <person name="Kohler A."/>
            <person name="Barry K."/>
            <person name="LaButti K."/>
            <person name="Morin E."/>
            <person name="Salamov A."/>
            <person name="Lipzen A."/>
            <person name="Mereny Z."/>
            <person name="Hegedus B."/>
            <person name="Baldrian P."/>
            <person name="Stursova M."/>
            <person name="Weitz H."/>
            <person name="Taylor A."/>
            <person name="Grigoriev I.V."/>
            <person name="Nagy L.G."/>
            <person name="Martin F."/>
            <person name="Kauserud H."/>
        </authorList>
    </citation>
    <scope>NUCLEOTIDE SEQUENCE</scope>
    <source>
        <strain evidence="2">9144</strain>
    </source>
</reference>
<dbReference type="EMBL" id="JARJCW010000073">
    <property type="protein sequence ID" value="KAJ7198278.1"/>
    <property type="molecule type" value="Genomic_DNA"/>
</dbReference>
<evidence type="ECO:0000313" key="3">
    <source>
        <dbReference type="Proteomes" id="UP001219525"/>
    </source>
</evidence>
<evidence type="ECO:0000259" key="1">
    <source>
        <dbReference type="Pfam" id="PF12937"/>
    </source>
</evidence>
<dbReference type="InterPro" id="IPR001810">
    <property type="entry name" value="F-box_dom"/>
</dbReference>
<proteinExistence type="predicted"/>
<protein>
    <recommendedName>
        <fullName evidence="1">F-box domain-containing protein</fullName>
    </recommendedName>
</protein>
<keyword evidence="3" id="KW-1185">Reference proteome</keyword>
<sequence length="156" mass="17134">MRRQYHSSYPRKKCSAASSACSRHCPASPGFKLPASPCPEFLITNSVPSDIQINKIHSFIRSAEAEISVLDDHMAHAGPYASRFVESQRAKLANLVESHRGVVSTIRRLPTDILGEIFSQYLGACGLRVHSPKALSHLVGVCARWRAIALASPLLW</sequence>
<dbReference type="AlphaFoldDB" id="A0AAD6Y7R0"/>
<dbReference type="Gene3D" id="1.20.1280.50">
    <property type="match status" value="1"/>
</dbReference>
<feature type="non-terminal residue" evidence="2">
    <location>
        <position position="156"/>
    </location>
</feature>
<comment type="caution">
    <text evidence="2">The sequence shown here is derived from an EMBL/GenBank/DDBJ whole genome shotgun (WGS) entry which is preliminary data.</text>
</comment>
<gene>
    <name evidence="2" type="ORF">GGX14DRAFT_374258</name>
</gene>
<name>A0AAD6Y7R0_9AGAR</name>
<organism evidence="2 3">
    <name type="scientific">Mycena pura</name>
    <dbReference type="NCBI Taxonomy" id="153505"/>
    <lineage>
        <taxon>Eukaryota</taxon>
        <taxon>Fungi</taxon>
        <taxon>Dikarya</taxon>
        <taxon>Basidiomycota</taxon>
        <taxon>Agaricomycotina</taxon>
        <taxon>Agaricomycetes</taxon>
        <taxon>Agaricomycetidae</taxon>
        <taxon>Agaricales</taxon>
        <taxon>Marasmiineae</taxon>
        <taxon>Mycenaceae</taxon>
        <taxon>Mycena</taxon>
    </lineage>
</organism>
<accession>A0AAD6Y7R0</accession>
<dbReference type="Proteomes" id="UP001219525">
    <property type="component" value="Unassembled WGS sequence"/>
</dbReference>